<dbReference type="AlphaFoldDB" id="A0A392W335"/>
<evidence type="ECO:0000313" key="1">
    <source>
        <dbReference type="EMBL" id="MCI95038.1"/>
    </source>
</evidence>
<comment type="caution">
    <text evidence="1">The sequence shown here is derived from an EMBL/GenBank/DDBJ whole genome shotgun (WGS) entry which is preliminary data.</text>
</comment>
<keyword evidence="2" id="KW-1185">Reference proteome</keyword>
<name>A0A392W335_9FABA</name>
<protein>
    <submittedName>
        <fullName evidence="1">Uncharacterized protein</fullName>
    </submittedName>
</protein>
<dbReference type="EMBL" id="LXQA011374041">
    <property type="protein sequence ID" value="MCI95038.1"/>
    <property type="molecule type" value="Genomic_DNA"/>
</dbReference>
<proteinExistence type="predicted"/>
<organism evidence="1 2">
    <name type="scientific">Trifolium medium</name>
    <dbReference type="NCBI Taxonomy" id="97028"/>
    <lineage>
        <taxon>Eukaryota</taxon>
        <taxon>Viridiplantae</taxon>
        <taxon>Streptophyta</taxon>
        <taxon>Embryophyta</taxon>
        <taxon>Tracheophyta</taxon>
        <taxon>Spermatophyta</taxon>
        <taxon>Magnoliopsida</taxon>
        <taxon>eudicotyledons</taxon>
        <taxon>Gunneridae</taxon>
        <taxon>Pentapetalae</taxon>
        <taxon>rosids</taxon>
        <taxon>fabids</taxon>
        <taxon>Fabales</taxon>
        <taxon>Fabaceae</taxon>
        <taxon>Papilionoideae</taxon>
        <taxon>50 kb inversion clade</taxon>
        <taxon>NPAAA clade</taxon>
        <taxon>Hologalegina</taxon>
        <taxon>IRL clade</taxon>
        <taxon>Trifolieae</taxon>
        <taxon>Trifolium</taxon>
    </lineage>
</organism>
<evidence type="ECO:0000313" key="2">
    <source>
        <dbReference type="Proteomes" id="UP000265520"/>
    </source>
</evidence>
<reference evidence="1 2" key="1">
    <citation type="journal article" date="2018" name="Front. Plant Sci.">
        <title>Red Clover (Trifolium pratense) and Zigzag Clover (T. medium) - A Picture of Genomic Similarities and Differences.</title>
        <authorList>
            <person name="Dluhosova J."/>
            <person name="Istvanek J."/>
            <person name="Nedelnik J."/>
            <person name="Repkova J."/>
        </authorList>
    </citation>
    <scope>NUCLEOTIDE SEQUENCE [LARGE SCALE GENOMIC DNA]</scope>
    <source>
        <strain evidence="2">cv. 10/8</strain>
        <tissue evidence="1">Leaf</tissue>
    </source>
</reference>
<sequence length="34" mass="4008">MEYDVWSSERPRRHVEEEVGPGFDPGASMWVQML</sequence>
<dbReference type="Proteomes" id="UP000265520">
    <property type="component" value="Unassembled WGS sequence"/>
</dbReference>
<accession>A0A392W335</accession>